<dbReference type="RefSeq" id="WP_160825035.1">
    <property type="nucleotide sequence ID" value="NZ_JBHSXE010000001.1"/>
</dbReference>
<keyword evidence="3" id="KW-1185">Reference proteome</keyword>
<feature type="domain" description="DUF6879" evidence="1">
    <location>
        <begin position="21"/>
        <end position="189"/>
    </location>
</feature>
<protein>
    <submittedName>
        <fullName evidence="2">DUF6879 family protein</fullName>
    </submittedName>
</protein>
<dbReference type="InterPro" id="IPR049244">
    <property type="entry name" value="DUF6879"/>
</dbReference>
<evidence type="ECO:0000259" key="1">
    <source>
        <dbReference type="Pfam" id="PF21806"/>
    </source>
</evidence>
<accession>A0ABW2CKR7</accession>
<dbReference type="EMBL" id="JBHSXS010000011">
    <property type="protein sequence ID" value="MFC6882134.1"/>
    <property type="molecule type" value="Genomic_DNA"/>
</dbReference>
<organism evidence="2 3">
    <name type="scientific">Actinomadura yumaensis</name>
    <dbReference type="NCBI Taxonomy" id="111807"/>
    <lineage>
        <taxon>Bacteria</taxon>
        <taxon>Bacillati</taxon>
        <taxon>Actinomycetota</taxon>
        <taxon>Actinomycetes</taxon>
        <taxon>Streptosporangiales</taxon>
        <taxon>Thermomonosporaceae</taxon>
        <taxon>Actinomadura</taxon>
    </lineage>
</organism>
<gene>
    <name evidence="2" type="ORF">ACFQKB_20440</name>
</gene>
<dbReference type="Pfam" id="PF21806">
    <property type="entry name" value="DUF6879"/>
    <property type="match status" value="1"/>
</dbReference>
<evidence type="ECO:0000313" key="3">
    <source>
        <dbReference type="Proteomes" id="UP001596380"/>
    </source>
</evidence>
<reference evidence="3" key="1">
    <citation type="journal article" date="2019" name="Int. J. Syst. Evol. Microbiol.">
        <title>The Global Catalogue of Microorganisms (GCM) 10K type strain sequencing project: providing services to taxonomists for standard genome sequencing and annotation.</title>
        <authorList>
            <consortium name="The Broad Institute Genomics Platform"/>
            <consortium name="The Broad Institute Genome Sequencing Center for Infectious Disease"/>
            <person name="Wu L."/>
            <person name="Ma J."/>
        </authorList>
    </citation>
    <scope>NUCLEOTIDE SEQUENCE [LARGE SCALE GENOMIC DNA]</scope>
    <source>
        <strain evidence="3">JCM 3369</strain>
    </source>
</reference>
<comment type="caution">
    <text evidence="2">The sequence shown here is derived from an EMBL/GenBank/DDBJ whole genome shotgun (WGS) entry which is preliminary data.</text>
</comment>
<dbReference type="Proteomes" id="UP001596380">
    <property type="component" value="Unassembled WGS sequence"/>
</dbReference>
<name>A0ABW2CKR7_9ACTN</name>
<proteinExistence type="predicted"/>
<sequence>MLDGIVDVPGDLLDHGAYHKDFAEHAEDLRGVIWKLERSQTFREPGDTSWEAFRSGDWDRALTLLEADREAVRAEARDNERKGLRVQRVRVVEQPVTPYLQWELNALRMLAEEGFGLRIVKAARCRFLETRGRLPEIVVLGDRVLYEVRYLPDWTPCGARRIDRPDVISAAAAEIAGLYEAGEPLLSFFDREIARLPAPAA</sequence>
<evidence type="ECO:0000313" key="2">
    <source>
        <dbReference type="EMBL" id="MFC6882134.1"/>
    </source>
</evidence>